<keyword evidence="3" id="KW-1185">Reference proteome</keyword>
<feature type="signal peptide" evidence="1">
    <location>
        <begin position="1"/>
        <end position="22"/>
    </location>
</feature>
<dbReference type="Proteomes" id="UP001347796">
    <property type="component" value="Unassembled WGS sequence"/>
</dbReference>
<proteinExistence type="predicted"/>
<reference evidence="2 3" key="1">
    <citation type="submission" date="2024-01" db="EMBL/GenBank/DDBJ databases">
        <title>The genome of the rayed Mediterranean limpet Patella caerulea (Linnaeus, 1758).</title>
        <authorList>
            <person name="Anh-Thu Weber A."/>
            <person name="Halstead-Nussloch G."/>
        </authorList>
    </citation>
    <scope>NUCLEOTIDE SEQUENCE [LARGE SCALE GENOMIC DNA]</scope>
    <source>
        <strain evidence="2">AATW-2023a</strain>
        <tissue evidence="2">Whole specimen</tissue>
    </source>
</reference>
<evidence type="ECO:0000256" key="1">
    <source>
        <dbReference type="SAM" id="SignalP"/>
    </source>
</evidence>
<gene>
    <name evidence="2" type="ORF">SNE40_002870</name>
</gene>
<protein>
    <submittedName>
        <fullName evidence="2">Uncharacterized protein</fullName>
    </submittedName>
</protein>
<feature type="chain" id="PRO_5042927634" evidence="1">
    <location>
        <begin position="23"/>
        <end position="169"/>
    </location>
</feature>
<comment type="caution">
    <text evidence="2">The sequence shown here is derived from an EMBL/GenBank/DDBJ whole genome shotgun (WGS) entry which is preliminary data.</text>
</comment>
<evidence type="ECO:0000313" key="3">
    <source>
        <dbReference type="Proteomes" id="UP001347796"/>
    </source>
</evidence>
<accession>A0AAN8KD43</accession>
<sequence>MTSKSFLISVLLLISLLDYSWQFNETQNFLVNQVFIKQLTEKYRTNNSKSLDFSEFLQFYNDLVGHEITVDFSVESKNLTDCLDSIEAADISQCFLSKIGKSCISPYDLYEVYSLPTTDKISMNYMADISTGVLLSIQQKRCMSYTSHLHVSRPTSAAGMYVLVLNFLA</sequence>
<evidence type="ECO:0000313" key="2">
    <source>
        <dbReference type="EMBL" id="KAK6191129.1"/>
    </source>
</evidence>
<organism evidence="2 3">
    <name type="scientific">Patella caerulea</name>
    <name type="common">Rayed Mediterranean limpet</name>
    <dbReference type="NCBI Taxonomy" id="87958"/>
    <lineage>
        <taxon>Eukaryota</taxon>
        <taxon>Metazoa</taxon>
        <taxon>Spiralia</taxon>
        <taxon>Lophotrochozoa</taxon>
        <taxon>Mollusca</taxon>
        <taxon>Gastropoda</taxon>
        <taxon>Patellogastropoda</taxon>
        <taxon>Patelloidea</taxon>
        <taxon>Patellidae</taxon>
        <taxon>Patella</taxon>
    </lineage>
</organism>
<dbReference type="EMBL" id="JAZGQO010000002">
    <property type="protein sequence ID" value="KAK6191129.1"/>
    <property type="molecule type" value="Genomic_DNA"/>
</dbReference>
<keyword evidence="1" id="KW-0732">Signal</keyword>
<dbReference type="AlphaFoldDB" id="A0AAN8KD43"/>
<name>A0AAN8KD43_PATCE</name>